<dbReference type="Pfam" id="PF00038">
    <property type="entry name" value="Filament"/>
    <property type="match status" value="1"/>
</dbReference>
<evidence type="ECO:0000256" key="2">
    <source>
        <dbReference type="ARBA" id="ARBA00023054"/>
    </source>
</evidence>
<dbReference type="HOGENOM" id="CLU_012560_4_2_1"/>
<dbReference type="AlphaFoldDB" id="M3XKM5"/>
<reference evidence="4" key="2">
    <citation type="submission" date="2025-08" db="UniProtKB">
        <authorList>
            <consortium name="Ensembl"/>
        </authorList>
    </citation>
    <scope>IDENTIFICATION</scope>
</reference>
<organism evidence="4 5">
    <name type="scientific">Latimeria chalumnae</name>
    <name type="common">Coelacanth</name>
    <dbReference type="NCBI Taxonomy" id="7897"/>
    <lineage>
        <taxon>Eukaryota</taxon>
        <taxon>Metazoa</taxon>
        <taxon>Chordata</taxon>
        <taxon>Craniata</taxon>
        <taxon>Vertebrata</taxon>
        <taxon>Euteleostomi</taxon>
        <taxon>Coelacanthiformes</taxon>
        <taxon>Coelacanthidae</taxon>
        <taxon>Latimeria</taxon>
    </lineage>
</organism>
<proteinExistence type="predicted"/>
<dbReference type="GO" id="GO:0045109">
    <property type="term" value="P:intermediate filament organization"/>
    <property type="evidence" value="ECO:0007669"/>
    <property type="project" value="TreeGrafter"/>
</dbReference>
<dbReference type="OMA" id="QWRALHE"/>
<dbReference type="GeneTree" id="ENSGT00940000162738"/>
<keyword evidence="5" id="KW-1185">Reference proteome</keyword>
<keyword evidence="2" id="KW-0175">Coiled coil</keyword>
<dbReference type="InterPro" id="IPR039008">
    <property type="entry name" value="IF_rod_dom"/>
</dbReference>
<dbReference type="GO" id="GO:0030280">
    <property type="term" value="F:structural constituent of skin epidermis"/>
    <property type="evidence" value="ECO:0007669"/>
    <property type="project" value="TreeGrafter"/>
</dbReference>
<dbReference type="InParanoid" id="M3XKM5"/>
<evidence type="ECO:0000313" key="5">
    <source>
        <dbReference type="Proteomes" id="UP000008672"/>
    </source>
</evidence>
<protein>
    <recommendedName>
        <fullName evidence="3">IF rod domain-containing protein</fullName>
    </recommendedName>
</protein>
<evidence type="ECO:0000256" key="1">
    <source>
        <dbReference type="ARBA" id="ARBA00022754"/>
    </source>
</evidence>
<dbReference type="Proteomes" id="UP000008672">
    <property type="component" value="Unassembled WGS sequence"/>
</dbReference>
<sequence length="181" mass="20451">MESYTYKISAGGPRYGGRRPFSSQSTSYNFGRELAVAGPYKGHNKAIRPFPALTASGLGSSMVPMQTFTIDKALQEMKIQEKDEIKGLNNKFAKYIDKVCNLEQQNQVLETQLKLLQEKSIYKSNIETLFQIYSQNLKVQLNILGQDKVRLETDLATMEQVVEEHKQRSVMSLAECCTNQG</sequence>
<reference evidence="4" key="3">
    <citation type="submission" date="2025-09" db="UniProtKB">
        <authorList>
            <consortium name="Ensembl"/>
        </authorList>
    </citation>
    <scope>IDENTIFICATION</scope>
</reference>
<dbReference type="EMBL" id="AFYH01001318">
    <property type="status" value="NOT_ANNOTATED_CDS"/>
    <property type="molecule type" value="Genomic_DNA"/>
</dbReference>
<dbReference type="PANTHER" id="PTHR45616:SF70">
    <property type="entry name" value="IF ROD DOMAIN-CONTAINING PROTEIN"/>
    <property type="match status" value="1"/>
</dbReference>
<dbReference type="PANTHER" id="PTHR45616">
    <property type="entry name" value="GATA-TYPE DOMAIN-CONTAINING PROTEIN"/>
    <property type="match status" value="1"/>
</dbReference>
<name>M3XKM5_LATCH</name>
<reference evidence="5" key="1">
    <citation type="submission" date="2011-08" db="EMBL/GenBank/DDBJ databases">
        <title>The draft genome of Latimeria chalumnae.</title>
        <authorList>
            <person name="Di Palma F."/>
            <person name="Alfoldi J."/>
            <person name="Johnson J."/>
            <person name="Berlin A."/>
            <person name="Gnerre S."/>
            <person name="Jaffe D."/>
            <person name="MacCallum I."/>
            <person name="Young S."/>
            <person name="Walker B.J."/>
            <person name="Lander E."/>
            <person name="Lindblad-Toh K."/>
        </authorList>
    </citation>
    <scope>NUCLEOTIDE SEQUENCE [LARGE SCALE GENOMIC DNA]</scope>
    <source>
        <strain evidence="5">Wild caught</strain>
    </source>
</reference>
<keyword evidence="1" id="KW-0403">Intermediate filament</keyword>
<dbReference type="SUPFAM" id="SSF64593">
    <property type="entry name" value="Intermediate filament protein, coiled coil region"/>
    <property type="match status" value="1"/>
</dbReference>
<dbReference type="PROSITE" id="PS51842">
    <property type="entry name" value="IF_ROD_2"/>
    <property type="match status" value="1"/>
</dbReference>
<evidence type="ECO:0000259" key="3">
    <source>
        <dbReference type="PROSITE" id="PS51842"/>
    </source>
</evidence>
<dbReference type="Ensembl" id="ENSLACT00000026081.1">
    <property type="protein sequence ID" value="ENSLACP00000023281.1"/>
    <property type="gene ID" value="ENSLACG00000022570.1"/>
</dbReference>
<dbReference type="EMBL" id="AFYH01001317">
    <property type="status" value="NOT_ANNOTATED_CDS"/>
    <property type="molecule type" value="Genomic_DNA"/>
</dbReference>
<feature type="domain" description="IF rod" evidence="3">
    <location>
        <begin position="81"/>
        <end position="181"/>
    </location>
</feature>
<dbReference type="STRING" id="7897.ENSLACP00000023281"/>
<dbReference type="GO" id="GO:0031424">
    <property type="term" value="P:keratinization"/>
    <property type="evidence" value="ECO:0007669"/>
    <property type="project" value="TreeGrafter"/>
</dbReference>
<dbReference type="GO" id="GO:0045095">
    <property type="term" value="C:keratin filament"/>
    <property type="evidence" value="ECO:0007669"/>
    <property type="project" value="TreeGrafter"/>
</dbReference>
<dbReference type="Bgee" id="ENSLACG00000022570">
    <property type="expression patterns" value="Expressed in mesonephros"/>
</dbReference>
<accession>M3XKM5</accession>
<dbReference type="GO" id="GO:0005615">
    <property type="term" value="C:extracellular space"/>
    <property type="evidence" value="ECO:0007669"/>
    <property type="project" value="TreeGrafter"/>
</dbReference>
<evidence type="ECO:0000313" key="4">
    <source>
        <dbReference type="Ensembl" id="ENSLACP00000023281.1"/>
    </source>
</evidence>